<evidence type="ECO:0000256" key="12">
    <source>
        <dbReference type="ARBA" id="ARBA00022989"/>
    </source>
</evidence>
<evidence type="ECO:0000313" key="18">
    <source>
        <dbReference type="EMBL" id="SVE93314.1"/>
    </source>
</evidence>
<proteinExistence type="evidence at transcript level"/>
<dbReference type="EMBL" id="LR023695">
    <property type="protein sequence ID" value="SVE93314.1"/>
    <property type="molecule type" value="mRNA"/>
</dbReference>
<name>A0A4Y7NL48_9CRUS</name>
<evidence type="ECO:0000256" key="10">
    <source>
        <dbReference type="ARBA" id="ARBA00022946"/>
    </source>
</evidence>
<dbReference type="GO" id="GO:0005743">
    <property type="term" value="C:mitochondrial inner membrane"/>
    <property type="evidence" value="ECO:0007669"/>
    <property type="project" value="UniProtKB-SubCell"/>
</dbReference>
<comment type="subcellular location">
    <subcellularLocation>
        <location evidence="2">Mitochondrion inner membrane</location>
        <topology evidence="2">Single-pass membrane protein</topology>
    </subcellularLocation>
</comment>
<dbReference type="PANTHER" id="PTHR13178:SF0">
    <property type="entry name" value="NADH DEHYDROGENASE [UBIQUINONE] 1 BETA SUBCOMPLEX SUBUNIT 5, MITOCHONDRIAL"/>
    <property type="match status" value="1"/>
</dbReference>
<comment type="subunit">
    <text evidence="4">Complex I is composed of 45 different subunits.</text>
</comment>
<evidence type="ECO:0000256" key="2">
    <source>
        <dbReference type="ARBA" id="ARBA00004434"/>
    </source>
</evidence>
<keyword evidence="14 17" id="KW-0472">Membrane</keyword>
<keyword evidence="7" id="KW-0679">Respiratory chain</keyword>
<evidence type="ECO:0000256" key="6">
    <source>
        <dbReference type="ARBA" id="ARBA00022448"/>
    </source>
</evidence>
<comment type="function">
    <text evidence="1">Accessory subunit of the mitochondrial membrane respiratory chain NADH dehydrogenase (Complex I), that is believed not to be involved in catalysis. Complex I functions in the transfer of electrons from NADH to the respiratory chain. The immediate electron acceptor for the enzyme is believed to be ubiquinone.</text>
</comment>
<gene>
    <name evidence="18" type="primary">EOG090X0FIE</name>
</gene>
<comment type="similarity">
    <text evidence="3">Belongs to the complex I NDUFB5 subunit family.</text>
</comment>
<evidence type="ECO:0000256" key="8">
    <source>
        <dbReference type="ARBA" id="ARBA00022692"/>
    </source>
</evidence>
<evidence type="ECO:0000256" key="14">
    <source>
        <dbReference type="ARBA" id="ARBA00023136"/>
    </source>
</evidence>
<dbReference type="PANTHER" id="PTHR13178">
    <property type="entry name" value="NADH-UBIQUINONE OXIDOREDUCTASE SGDH SUBUNIT"/>
    <property type="match status" value="1"/>
</dbReference>
<evidence type="ECO:0000256" key="1">
    <source>
        <dbReference type="ARBA" id="ARBA00003195"/>
    </source>
</evidence>
<evidence type="ECO:0000256" key="9">
    <source>
        <dbReference type="ARBA" id="ARBA00022792"/>
    </source>
</evidence>
<evidence type="ECO:0000256" key="13">
    <source>
        <dbReference type="ARBA" id="ARBA00023128"/>
    </source>
</evidence>
<accession>A0A4Y7NL48</accession>
<keyword evidence="6" id="KW-0813">Transport</keyword>
<sequence>MAVLSILLRSAAKTAILPKCGASVANCTTLLRPNASITSNVLRYMSGHHNMAIKPSRWSWNRFKDLVHFYFFLGAIPATAVILYVNLFIGPARLAEIPEGYTPEAHEYHAHPITRWMARKFAASYQQEYEMMLHHIYEEDYKKKLRLAEKRIRQKMMEKDGAETFYYQPVTARYQRFAKDSMKKTEELTGVN</sequence>
<dbReference type="InterPro" id="IPR019173">
    <property type="entry name" value="NADH_UbQ_OxRdtase_B5_su"/>
</dbReference>
<keyword evidence="12 17" id="KW-1133">Transmembrane helix</keyword>
<organism evidence="18">
    <name type="scientific">Moina brachiata</name>
    <dbReference type="NCBI Taxonomy" id="675436"/>
    <lineage>
        <taxon>Eukaryota</taxon>
        <taxon>Metazoa</taxon>
        <taxon>Ecdysozoa</taxon>
        <taxon>Arthropoda</taxon>
        <taxon>Crustacea</taxon>
        <taxon>Branchiopoda</taxon>
        <taxon>Diplostraca</taxon>
        <taxon>Cladocera</taxon>
        <taxon>Anomopoda</taxon>
        <taxon>Moinidae</taxon>
        <taxon>Moina</taxon>
    </lineage>
</organism>
<keyword evidence="13" id="KW-0496">Mitochondrion</keyword>
<evidence type="ECO:0000256" key="7">
    <source>
        <dbReference type="ARBA" id="ARBA00022660"/>
    </source>
</evidence>
<evidence type="ECO:0000256" key="5">
    <source>
        <dbReference type="ARBA" id="ARBA00015175"/>
    </source>
</evidence>
<evidence type="ECO:0000256" key="17">
    <source>
        <dbReference type="SAM" id="Phobius"/>
    </source>
</evidence>
<keyword evidence="9" id="KW-0999">Mitochondrion inner membrane</keyword>
<keyword evidence="10" id="KW-0809">Transit peptide</keyword>
<dbReference type="Pfam" id="PF09781">
    <property type="entry name" value="NDUF_B5"/>
    <property type="match status" value="1"/>
</dbReference>
<keyword evidence="11" id="KW-0249">Electron transport</keyword>
<dbReference type="AlphaFoldDB" id="A0A4Y7NL48"/>
<reference evidence="18" key="1">
    <citation type="submission" date="2018-08" db="EMBL/GenBank/DDBJ databases">
        <authorList>
            <person name="Cornetti L."/>
        </authorList>
    </citation>
    <scope>NUCLEOTIDE SEQUENCE</scope>
    <source>
        <strain evidence="18">DE-FRO-2-1</strain>
    </source>
</reference>
<feature type="transmembrane region" description="Helical" evidence="17">
    <location>
        <begin position="67"/>
        <end position="89"/>
    </location>
</feature>
<evidence type="ECO:0000256" key="15">
    <source>
        <dbReference type="ARBA" id="ARBA00032395"/>
    </source>
</evidence>
<evidence type="ECO:0000256" key="16">
    <source>
        <dbReference type="ARBA" id="ARBA00032550"/>
    </source>
</evidence>
<evidence type="ECO:0000256" key="3">
    <source>
        <dbReference type="ARBA" id="ARBA00007152"/>
    </source>
</evidence>
<protein>
    <recommendedName>
        <fullName evidence="5">NADH dehydrogenase [ubiquinone] 1 beta subcomplex subunit 5, mitochondrial</fullName>
    </recommendedName>
    <alternativeName>
        <fullName evidence="16">Complex I-SGDH</fullName>
    </alternativeName>
    <alternativeName>
        <fullName evidence="15">NADH-ubiquinone oxidoreductase SGDH subunit</fullName>
    </alternativeName>
</protein>
<keyword evidence="8 17" id="KW-0812">Transmembrane</keyword>
<evidence type="ECO:0000256" key="11">
    <source>
        <dbReference type="ARBA" id="ARBA00022982"/>
    </source>
</evidence>
<evidence type="ECO:0000256" key="4">
    <source>
        <dbReference type="ARBA" id="ARBA00011533"/>
    </source>
</evidence>